<evidence type="ECO:0000256" key="5">
    <source>
        <dbReference type="ARBA" id="ARBA00023277"/>
    </source>
</evidence>
<dbReference type="RefSeq" id="WP_021725550.1">
    <property type="nucleotide sequence ID" value="NZ_AWEZ01000029.1"/>
</dbReference>
<dbReference type="CDD" id="cd00452">
    <property type="entry name" value="KDPG_aldolase"/>
    <property type="match status" value="1"/>
</dbReference>
<evidence type="ECO:0000256" key="3">
    <source>
        <dbReference type="ARBA" id="ARBA00011233"/>
    </source>
</evidence>
<sequence length="209" mass="22475">MINPSITHFPKVTVILRGYNYEQVRCVVKNMVGTKLGAVEVAMNTPGATETIKKVAAEFGDEVMVGAGTVISTERARAAVDAEAKFALSPICFTQEIFDICASAGLTTVPSAFSPSEVWNMFEMGADIVKIFPADILGSKYLKDIQAPLNPMPLMVVGGVSADNCQEFFDFGATYAGIGSGIFKPADIVSMNDEGLRQSIADFETKVRW</sequence>
<accession>U2T8V4</accession>
<evidence type="ECO:0000313" key="6">
    <source>
        <dbReference type="EMBL" id="ERL09464.1"/>
    </source>
</evidence>
<keyword evidence="5" id="KW-0119">Carbohydrate metabolism</keyword>
<dbReference type="InterPro" id="IPR013785">
    <property type="entry name" value="Aldolase_TIM"/>
</dbReference>
<name>U2T8V4_9ACTN</name>
<dbReference type="Pfam" id="PF01081">
    <property type="entry name" value="Aldolase"/>
    <property type="match status" value="1"/>
</dbReference>
<comment type="caution">
    <text evidence="6">The sequence shown here is derived from an EMBL/GenBank/DDBJ whole genome shotgun (WGS) entry which is preliminary data.</text>
</comment>
<evidence type="ECO:0000256" key="1">
    <source>
        <dbReference type="ARBA" id="ARBA00004761"/>
    </source>
</evidence>
<keyword evidence="7" id="KW-1185">Reference proteome</keyword>
<evidence type="ECO:0000256" key="2">
    <source>
        <dbReference type="ARBA" id="ARBA00006906"/>
    </source>
</evidence>
<comment type="subunit">
    <text evidence="3">Homotrimer.</text>
</comment>
<dbReference type="GO" id="GO:0016829">
    <property type="term" value="F:lyase activity"/>
    <property type="evidence" value="ECO:0007669"/>
    <property type="project" value="UniProtKB-KW"/>
</dbReference>
<dbReference type="STRING" id="1125712.HMPREF1316_1634"/>
<dbReference type="OrthoDB" id="9805177at2"/>
<dbReference type="EMBL" id="AWEZ01000029">
    <property type="protein sequence ID" value="ERL09464.1"/>
    <property type="molecule type" value="Genomic_DNA"/>
</dbReference>
<comment type="pathway">
    <text evidence="1">Carbohydrate acid metabolism.</text>
</comment>
<dbReference type="AlphaFoldDB" id="U2T8V4"/>
<evidence type="ECO:0000256" key="4">
    <source>
        <dbReference type="ARBA" id="ARBA00023239"/>
    </source>
</evidence>
<proteinExistence type="inferred from homology"/>
<dbReference type="PANTHER" id="PTHR30246:SF1">
    <property type="entry name" value="2-DEHYDRO-3-DEOXY-6-PHOSPHOGALACTONATE ALDOLASE-RELATED"/>
    <property type="match status" value="1"/>
</dbReference>
<keyword evidence="4" id="KW-0456">Lyase</keyword>
<comment type="similarity">
    <text evidence="2">Belongs to the KHG/KDPG aldolase family.</text>
</comment>
<evidence type="ECO:0000313" key="7">
    <source>
        <dbReference type="Proteomes" id="UP000016638"/>
    </source>
</evidence>
<gene>
    <name evidence="6" type="ORF">HMPREF1316_1634</name>
</gene>
<dbReference type="eggNOG" id="COG0800">
    <property type="taxonomic scope" value="Bacteria"/>
</dbReference>
<dbReference type="Proteomes" id="UP000016638">
    <property type="component" value="Unassembled WGS sequence"/>
</dbReference>
<dbReference type="InterPro" id="IPR000887">
    <property type="entry name" value="Aldlse_KDPG_KHG"/>
</dbReference>
<reference evidence="6 7" key="1">
    <citation type="submission" date="2013-08" db="EMBL/GenBank/DDBJ databases">
        <authorList>
            <person name="Durkin A.S."/>
            <person name="Haft D.R."/>
            <person name="McCorrison J."/>
            <person name="Torralba M."/>
            <person name="Gillis M."/>
            <person name="Haft D.H."/>
            <person name="Methe B."/>
            <person name="Sutton G."/>
            <person name="Nelson K.E."/>
        </authorList>
    </citation>
    <scope>NUCLEOTIDE SEQUENCE [LARGE SCALE GENOMIC DNA]</scope>
    <source>
        <strain evidence="6 7">F0195</strain>
    </source>
</reference>
<dbReference type="Gene3D" id="3.20.20.70">
    <property type="entry name" value="Aldolase class I"/>
    <property type="match status" value="1"/>
</dbReference>
<organism evidence="6 7">
    <name type="scientific">Olsenella profusa F0195</name>
    <dbReference type="NCBI Taxonomy" id="1125712"/>
    <lineage>
        <taxon>Bacteria</taxon>
        <taxon>Bacillati</taxon>
        <taxon>Actinomycetota</taxon>
        <taxon>Coriobacteriia</taxon>
        <taxon>Coriobacteriales</taxon>
        <taxon>Atopobiaceae</taxon>
        <taxon>Olsenella</taxon>
    </lineage>
</organism>
<protein>
    <submittedName>
        <fullName evidence="6">KDPG and KHG aldolase</fullName>
    </submittedName>
</protein>
<dbReference type="SUPFAM" id="SSF51569">
    <property type="entry name" value="Aldolase"/>
    <property type="match status" value="1"/>
</dbReference>
<dbReference type="PATRIC" id="fig|1125712.3.peg.732"/>
<dbReference type="PANTHER" id="PTHR30246">
    <property type="entry name" value="2-KETO-3-DEOXY-6-PHOSPHOGLUCONATE ALDOLASE"/>
    <property type="match status" value="1"/>
</dbReference>